<protein>
    <submittedName>
        <fullName evidence="14">TonB-dependent outer membrane protein, SusC/RagA</fullName>
    </submittedName>
</protein>
<dbReference type="NCBIfam" id="TIGR04056">
    <property type="entry name" value="OMP_RagA_SusC"/>
    <property type="match status" value="1"/>
</dbReference>
<dbReference type="GO" id="GO:0009279">
    <property type="term" value="C:cell outer membrane"/>
    <property type="evidence" value="ECO:0007669"/>
    <property type="project" value="UniProtKB-SubCell"/>
</dbReference>
<keyword evidence="14" id="KW-0614">Plasmid</keyword>
<feature type="domain" description="TonB-dependent receptor-like beta-barrel" evidence="12">
    <location>
        <begin position="419"/>
        <end position="790"/>
    </location>
</feature>
<feature type="chain" id="PRO_5004795342" evidence="11">
    <location>
        <begin position="26"/>
        <end position="1035"/>
    </location>
</feature>
<dbReference type="Pfam" id="PF00593">
    <property type="entry name" value="TonB_dep_Rec_b-barrel"/>
    <property type="match status" value="1"/>
</dbReference>
<reference evidence="14 15" key="1">
    <citation type="journal article" date="2014" name="Genome Announc.">
        <title>Genome Sequence and Methylome of Soil Bacterium Gemmatirosa kalamazoonensis KBS708T, a Member of the Rarely Cultivated Gemmatimonadetes Phylum.</title>
        <authorList>
            <person name="Debruyn J.M."/>
            <person name="Radosevich M."/>
            <person name="Wommack K.E."/>
            <person name="Polson S.W."/>
            <person name="Hauser L.J."/>
            <person name="Fawaz M.N."/>
            <person name="Korlach J."/>
            <person name="Tsai Y.C."/>
        </authorList>
    </citation>
    <scope>NUCLEOTIDE SEQUENCE [LARGE SCALE GENOMIC DNA]</scope>
    <source>
        <strain evidence="14 15">KBS708</strain>
        <plasmid evidence="15">Plasmid 2</plasmid>
    </source>
</reference>
<evidence type="ECO:0000256" key="8">
    <source>
        <dbReference type="PROSITE-ProRule" id="PRU01360"/>
    </source>
</evidence>
<name>W0RS31_9BACT</name>
<dbReference type="InterPro" id="IPR012910">
    <property type="entry name" value="Plug_dom"/>
</dbReference>
<geneLocation type="plasmid" evidence="14 15">
    <name>2</name>
</geneLocation>
<evidence type="ECO:0000256" key="6">
    <source>
        <dbReference type="ARBA" id="ARBA00023136"/>
    </source>
</evidence>
<evidence type="ECO:0000256" key="5">
    <source>
        <dbReference type="ARBA" id="ARBA00023077"/>
    </source>
</evidence>
<gene>
    <name evidence="14" type="ORF">J421_6244</name>
</gene>
<accession>W0RS31</accession>
<evidence type="ECO:0000256" key="4">
    <source>
        <dbReference type="ARBA" id="ARBA00022692"/>
    </source>
</evidence>
<dbReference type="InterPro" id="IPR013784">
    <property type="entry name" value="Carb-bd-like_fold"/>
</dbReference>
<dbReference type="Pfam" id="PF13715">
    <property type="entry name" value="CarbopepD_reg_2"/>
    <property type="match status" value="1"/>
</dbReference>
<keyword evidence="2 8" id="KW-0813">Transport</keyword>
<feature type="domain" description="TonB-dependent receptor plug" evidence="13">
    <location>
        <begin position="127"/>
        <end position="253"/>
    </location>
</feature>
<comment type="subcellular location">
    <subcellularLocation>
        <location evidence="1 8">Cell outer membrane</location>
        <topology evidence="1 8">Multi-pass membrane protein</topology>
    </subcellularLocation>
</comment>
<organism evidence="14 15">
    <name type="scientific">Gemmatirosa kalamazoonensis</name>
    <dbReference type="NCBI Taxonomy" id="861299"/>
    <lineage>
        <taxon>Bacteria</taxon>
        <taxon>Pseudomonadati</taxon>
        <taxon>Gemmatimonadota</taxon>
        <taxon>Gemmatimonadia</taxon>
        <taxon>Gemmatimonadales</taxon>
        <taxon>Gemmatimonadaceae</taxon>
        <taxon>Gemmatirosa</taxon>
    </lineage>
</organism>
<dbReference type="AlphaFoldDB" id="W0RS31"/>
<dbReference type="OrthoDB" id="9768177at2"/>
<evidence type="ECO:0000313" key="15">
    <source>
        <dbReference type="Proteomes" id="UP000019151"/>
    </source>
</evidence>
<dbReference type="InterPro" id="IPR039426">
    <property type="entry name" value="TonB-dep_rcpt-like"/>
</dbReference>
<dbReference type="PROSITE" id="PS52016">
    <property type="entry name" value="TONB_DEPENDENT_REC_3"/>
    <property type="match status" value="1"/>
</dbReference>
<dbReference type="InterPro" id="IPR023997">
    <property type="entry name" value="TonB-dep_OMP_SusC/RagA_CS"/>
</dbReference>
<sequence length="1035" mass="110130">MVRPRCKISLLVGGLLVAVRLGAQAPTGTVSGRVIDSTSRLPVTNANVVIEGSQRGTVTRADGAYVIAGVPAGPQRVRVSRIGYAAQTRDVTVTAGGTVEAQFAIASAATALTEVVVVGYGTQRREAITGSVATVNADDAKVGRITAPTELLQGRVAGVTMIQNNGSPGAGVQVRIRGGTSISASNEPLYVIDGVPLNNTAIEPTSLGSGDNRNTSLPRNPLSSIDPSDIETITVLKDASATAIYGSRGANGVVQITTKHGREGRTELTYEGYFSSSSPSKTLDVLNGDEYRAFVQQQVTAGNLAASRLTGLGTSNTDWEKEVVRTAHTQNHNLGFSGGAASTQYRGSLNYMQQEGIVLSSGLERISGRINAGQQAFANRLRMGLNLNASQVKNDYVPSENTAGFTGTTFTNMLIMNPTQPVRVTDPSTGVSRYYEIGTGAVTIRNPVAITDQVKDDGVSRRILGNFTADYDLFSSLTAQLNVGTDRSNGTRSAYYPRISPLGASTNGDALYGELANTTNTLQTYLTYRASPGPHSLELLGGYEFNNYSTVSENSEAQGFITDAFAYYNLGAGATLQQGFVTSGRTDSRLVSFFGRANYSLKDRYFLTGVVRRDGSSRFGAGNKWAVFPAVSGSWLMSAEPFMKGLLGSVVSELRLKAGYGLNGSQEISPYSSLLTLATGPKASFGETTVLGVSPNRNPNPDLKWEQTAQTNVGLDFAILDGRFSGTVEYYLKNTRDLLLTINVPQPAVTDTVLANVGAVRNKGLEFTLDARTISRPRLDLTLGVLGSVERNRVVSLGKTAFITSGNVSGQGQTGQVSQRIMPGFPLGTFYGPEYVGVDANGRQLFNKYKVTKNAAGVITSRELTAQTTTPTADDYNVLGNANPKFSLGGHGQLRAGQLDASFLVRGVFGQKVLNNTALVYSTKGNALQDKNFLKSALNDPIGIKEPAIFSSRWIEDGSFVRLQNVTVGYTVRLPSGTHARQARVYVTGDNLIMSTNYTGYDPEAFTSAGRASRGVDYLNYPNPRTVSLGVRVGF</sequence>
<dbReference type="InterPro" id="IPR023996">
    <property type="entry name" value="TonB-dep_OMP_SusC/RagA"/>
</dbReference>
<dbReference type="InterPro" id="IPR000531">
    <property type="entry name" value="Beta-barrel_TonB"/>
</dbReference>
<evidence type="ECO:0000256" key="7">
    <source>
        <dbReference type="ARBA" id="ARBA00023237"/>
    </source>
</evidence>
<dbReference type="RefSeq" id="WP_104023559.1">
    <property type="nucleotide sequence ID" value="NZ_CP007130.1"/>
</dbReference>
<evidence type="ECO:0000256" key="11">
    <source>
        <dbReference type="SAM" id="SignalP"/>
    </source>
</evidence>
<keyword evidence="15" id="KW-1185">Reference proteome</keyword>
<keyword evidence="5 9" id="KW-0798">TonB box</keyword>
<dbReference type="NCBIfam" id="TIGR04057">
    <property type="entry name" value="SusC_RagA_signa"/>
    <property type="match status" value="1"/>
</dbReference>
<dbReference type="Proteomes" id="UP000019151">
    <property type="component" value="Plasmid 2"/>
</dbReference>
<dbReference type="SUPFAM" id="SSF56935">
    <property type="entry name" value="Porins"/>
    <property type="match status" value="1"/>
</dbReference>
<dbReference type="Gene3D" id="2.40.170.20">
    <property type="entry name" value="TonB-dependent receptor, beta-barrel domain"/>
    <property type="match status" value="1"/>
</dbReference>
<dbReference type="KEGG" id="gba:J421_6244"/>
<proteinExistence type="inferred from homology"/>
<dbReference type="InterPro" id="IPR036942">
    <property type="entry name" value="Beta-barrel_TonB_sf"/>
</dbReference>
<evidence type="ECO:0000259" key="12">
    <source>
        <dbReference type="Pfam" id="PF00593"/>
    </source>
</evidence>
<keyword evidence="6 8" id="KW-0472">Membrane</keyword>
<keyword evidence="4 8" id="KW-0812">Transmembrane</keyword>
<dbReference type="InterPro" id="IPR037066">
    <property type="entry name" value="Plug_dom_sf"/>
</dbReference>
<dbReference type="GO" id="GO:0030246">
    <property type="term" value="F:carbohydrate binding"/>
    <property type="evidence" value="ECO:0007669"/>
    <property type="project" value="InterPro"/>
</dbReference>
<dbReference type="eggNOG" id="COG4206">
    <property type="taxonomic scope" value="Bacteria"/>
</dbReference>
<dbReference type="PATRIC" id="fig|861299.3.peg.6311"/>
<evidence type="ECO:0000256" key="10">
    <source>
        <dbReference type="SAM" id="MobiDB-lite"/>
    </source>
</evidence>
<keyword evidence="11" id="KW-0732">Signal</keyword>
<dbReference type="HOGENOM" id="CLU_004317_0_2_0"/>
<evidence type="ECO:0000256" key="2">
    <source>
        <dbReference type="ARBA" id="ARBA00022448"/>
    </source>
</evidence>
<keyword evidence="3 8" id="KW-1134">Transmembrane beta strand</keyword>
<dbReference type="Gene3D" id="2.170.130.10">
    <property type="entry name" value="TonB-dependent receptor, plug domain"/>
    <property type="match status" value="1"/>
</dbReference>
<evidence type="ECO:0000256" key="9">
    <source>
        <dbReference type="RuleBase" id="RU003357"/>
    </source>
</evidence>
<feature type="region of interest" description="Disordered" evidence="10">
    <location>
        <begin position="203"/>
        <end position="225"/>
    </location>
</feature>
<comment type="similarity">
    <text evidence="8 9">Belongs to the TonB-dependent receptor family.</text>
</comment>
<evidence type="ECO:0000256" key="1">
    <source>
        <dbReference type="ARBA" id="ARBA00004571"/>
    </source>
</evidence>
<evidence type="ECO:0000256" key="3">
    <source>
        <dbReference type="ARBA" id="ARBA00022452"/>
    </source>
</evidence>
<dbReference type="SUPFAM" id="SSF49452">
    <property type="entry name" value="Starch-binding domain-like"/>
    <property type="match status" value="1"/>
</dbReference>
<dbReference type="Pfam" id="PF07715">
    <property type="entry name" value="Plug"/>
    <property type="match status" value="1"/>
</dbReference>
<dbReference type="InParanoid" id="W0RS31"/>
<dbReference type="Gene3D" id="2.60.40.1120">
    <property type="entry name" value="Carboxypeptidase-like, regulatory domain"/>
    <property type="match status" value="1"/>
</dbReference>
<evidence type="ECO:0000313" key="14">
    <source>
        <dbReference type="EMBL" id="AHG93779.1"/>
    </source>
</evidence>
<feature type="signal peptide" evidence="11">
    <location>
        <begin position="1"/>
        <end position="25"/>
    </location>
</feature>
<dbReference type="EMBL" id="CP007130">
    <property type="protein sequence ID" value="AHG93779.1"/>
    <property type="molecule type" value="Genomic_DNA"/>
</dbReference>
<keyword evidence="7 8" id="KW-0998">Cell outer membrane</keyword>
<evidence type="ECO:0000259" key="13">
    <source>
        <dbReference type="Pfam" id="PF07715"/>
    </source>
</evidence>